<evidence type="ECO:0000313" key="4">
    <source>
        <dbReference type="Proteomes" id="UP000072660"/>
    </source>
</evidence>
<feature type="region of interest" description="Disordered" evidence="1">
    <location>
        <begin position="63"/>
        <end position="116"/>
    </location>
</feature>
<evidence type="ECO:0000256" key="2">
    <source>
        <dbReference type="SAM" id="Phobius"/>
    </source>
</evidence>
<sequence length="350" mass="39308">MAASERLAEVSQTRADWFWPLIYTAALHAILFALLFVSFNLTPQIPAAQPLIQATVYQLKAERPKSTPVPDKITAEAQKTKAAEREAEQLEQQKRQREAEQKQKAEQAAALAKAAESKRQAEAAKAAEALKQAEEQARQVAEQAQKQAAEAKRLEAEQKQREADAAKKRAAEQARQKAEAEAAEAKRKAEEAARQKREAEAKRKQEAEAKRQREAEEAKRRAEEERKAKARAELLAAEAQRRKAQGESERLQLIASLDELFVRLVSEQWIRPASTRDGISSEIQVSMLPDGTIGQVILVRSSGDTPFDNSTLAALRSIGRIPEMQQLDRASFDALYRKRNLIFRPEDLER</sequence>
<evidence type="ECO:0008006" key="5">
    <source>
        <dbReference type="Google" id="ProtNLM"/>
    </source>
</evidence>
<dbReference type="GO" id="GO:0016020">
    <property type="term" value="C:membrane"/>
    <property type="evidence" value="ECO:0007669"/>
    <property type="project" value="InterPro"/>
</dbReference>
<dbReference type="SUPFAM" id="SSF74653">
    <property type="entry name" value="TolA/TonB C-terminal domain"/>
    <property type="match status" value="1"/>
</dbReference>
<keyword evidence="2" id="KW-0472">Membrane</keyword>
<dbReference type="Gene3D" id="3.30.1150.10">
    <property type="match status" value="1"/>
</dbReference>
<feature type="compositionally biased region" description="Basic and acidic residues" evidence="1">
    <location>
        <begin position="149"/>
        <end position="225"/>
    </location>
</feature>
<dbReference type="Pfam" id="PF13103">
    <property type="entry name" value="TonB_2"/>
    <property type="match status" value="1"/>
</dbReference>
<dbReference type="OrthoDB" id="9779830at2"/>
<dbReference type="GO" id="GO:0043213">
    <property type="term" value="P:bacteriocin transport"/>
    <property type="evidence" value="ECO:0007669"/>
    <property type="project" value="InterPro"/>
</dbReference>
<feature type="compositionally biased region" description="Basic and acidic residues" evidence="1">
    <location>
        <begin position="78"/>
        <end position="105"/>
    </location>
</feature>
<dbReference type="InterPro" id="IPR014161">
    <property type="entry name" value="Tol-Pal_TolA"/>
</dbReference>
<keyword evidence="4" id="KW-1185">Reference proteome</keyword>
<comment type="caution">
    <text evidence="3">The sequence shown here is derived from an EMBL/GenBank/DDBJ whole genome shotgun (WGS) entry which is preliminary data.</text>
</comment>
<protein>
    <recommendedName>
        <fullName evidence="5">Protein TolA</fullName>
    </recommendedName>
</protein>
<dbReference type="GO" id="GO:0019534">
    <property type="term" value="F:toxin transmembrane transporter activity"/>
    <property type="evidence" value="ECO:0007669"/>
    <property type="project" value="InterPro"/>
</dbReference>
<evidence type="ECO:0000313" key="3">
    <source>
        <dbReference type="EMBL" id="KXU37488.1"/>
    </source>
</evidence>
<evidence type="ECO:0000256" key="1">
    <source>
        <dbReference type="SAM" id="MobiDB-lite"/>
    </source>
</evidence>
<gene>
    <name evidence="3" type="ORF">AXE65_03130</name>
</gene>
<accession>A0A139SSE5</accession>
<dbReference type="NCBIfam" id="TIGR02794">
    <property type="entry name" value="tolA_full"/>
    <property type="match status" value="1"/>
</dbReference>
<proteinExistence type="predicted"/>
<feature type="transmembrane region" description="Helical" evidence="2">
    <location>
        <begin position="21"/>
        <end position="41"/>
    </location>
</feature>
<dbReference type="Proteomes" id="UP000072660">
    <property type="component" value="Unassembled WGS sequence"/>
</dbReference>
<organism evidence="3 4">
    <name type="scientific">Ventosimonas gracilis</name>
    <dbReference type="NCBI Taxonomy" id="1680762"/>
    <lineage>
        <taxon>Bacteria</taxon>
        <taxon>Pseudomonadati</taxon>
        <taxon>Pseudomonadota</taxon>
        <taxon>Gammaproteobacteria</taxon>
        <taxon>Pseudomonadales</taxon>
        <taxon>Ventosimonadaceae</taxon>
        <taxon>Ventosimonas</taxon>
    </lineage>
</organism>
<keyword evidence="2" id="KW-0812">Transmembrane</keyword>
<reference evidence="3 4" key="1">
    <citation type="submission" date="2016-02" db="EMBL/GenBank/DDBJ databases">
        <authorList>
            <person name="Wen L."/>
            <person name="He K."/>
            <person name="Yang H."/>
        </authorList>
    </citation>
    <scope>NUCLEOTIDE SEQUENCE [LARGE SCALE GENOMIC DNA]</scope>
    <source>
        <strain evidence="3 4">CV58</strain>
    </source>
</reference>
<dbReference type="EMBL" id="LSZO01000163">
    <property type="protein sequence ID" value="KXU37488.1"/>
    <property type="molecule type" value="Genomic_DNA"/>
</dbReference>
<feature type="region of interest" description="Disordered" evidence="1">
    <location>
        <begin position="141"/>
        <end position="225"/>
    </location>
</feature>
<name>A0A139SSE5_9GAMM</name>
<keyword evidence="2" id="KW-1133">Transmembrane helix</keyword>
<dbReference type="RefSeq" id="WP_068390658.1">
    <property type="nucleotide sequence ID" value="NZ_LSZO01000163.1"/>
</dbReference>
<dbReference type="AlphaFoldDB" id="A0A139SSE5"/>